<keyword evidence="3" id="KW-0732">Signal</keyword>
<keyword evidence="2" id="KW-0812">Transmembrane</keyword>
<feature type="compositionally biased region" description="Polar residues" evidence="1">
    <location>
        <begin position="48"/>
        <end position="57"/>
    </location>
</feature>
<dbReference type="KEGG" id="maua:101823581"/>
<evidence type="ECO:0000256" key="2">
    <source>
        <dbReference type="SAM" id="Phobius"/>
    </source>
</evidence>
<evidence type="ECO:0000313" key="5">
    <source>
        <dbReference type="RefSeq" id="XP_012977351.1"/>
    </source>
</evidence>
<dbReference type="Pfam" id="PF07010">
    <property type="entry name" value="Endomucin"/>
    <property type="match status" value="1"/>
</dbReference>
<proteinExistence type="predicted"/>
<gene>
    <name evidence="5" type="primary">Emcn</name>
</gene>
<dbReference type="PANTHER" id="PTHR15869">
    <property type="entry name" value="ENDOMUCIN-RELATED"/>
    <property type="match status" value="1"/>
</dbReference>
<dbReference type="AlphaFoldDB" id="A0A1U8CD71"/>
<feature type="signal peptide" evidence="3">
    <location>
        <begin position="1"/>
        <end position="20"/>
    </location>
</feature>
<feature type="region of interest" description="Disordered" evidence="1">
    <location>
        <begin position="22"/>
        <end position="77"/>
    </location>
</feature>
<organism evidence="4 5">
    <name type="scientific">Mesocricetus auratus</name>
    <name type="common">Golden hamster</name>
    <dbReference type="NCBI Taxonomy" id="10036"/>
    <lineage>
        <taxon>Eukaryota</taxon>
        <taxon>Metazoa</taxon>
        <taxon>Chordata</taxon>
        <taxon>Craniata</taxon>
        <taxon>Vertebrata</taxon>
        <taxon>Euteleostomi</taxon>
        <taxon>Mammalia</taxon>
        <taxon>Eutheria</taxon>
        <taxon>Euarchontoglires</taxon>
        <taxon>Glires</taxon>
        <taxon>Rodentia</taxon>
        <taxon>Myomorpha</taxon>
        <taxon>Muroidea</taxon>
        <taxon>Cricetidae</taxon>
        <taxon>Cricetinae</taxon>
        <taxon>Mesocricetus</taxon>
    </lineage>
</organism>
<feature type="compositionally biased region" description="Low complexity" evidence="1">
    <location>
        <begin position="58"/>
        <end position="77"/>
    </location>
</feature>
<accession>A0A1U8CD71</accession>
<keyword evidence="4" id="KW-1185">Reference proteome</keyword>
<dbReference type="CTD" id="51705"/>
<evidence type="ECO:0000256" key="3">
    <source>
        <dbReference type="SAM" id="SignalP"/>
    </source>
</evidence>
<feature type="transmembrane region" description="Helical" evidence="2">
    <location>
        <begin position="192"/>
        <end position="214"/>
    </location>
</feature>
<dbReference type="GeneID" id="101823581"/>
<sequence length="262" mass="27915">MQLLQVTALFFLLSSRVCRSEDSEDVQSKVTPSLPETSSTKSSVTTSAIVSGTNLVNKTTAGTPPKGTTDGELPKSPLTQTLTSLTTVKREETTTPGTIKNQVLTMNMTVPSLPTSNAVSTLPSSQHKTENQSSIKTTEMSVTTQLPEALSKTIVSPSALLTTAKIISKLQVDTEDGKIPATPSTTPSYSSIILPVVIALIVITLLVFTLVGLYRMCWKRDPGTPESGNDQPQSDKESVKLLTVKTISHESGEHSAQGKTKN</sequence>
<evidence type="ECO:0000256" key="1">
    <source>
        <dbReference type="SAM" id="MobiDB-lite"/>
    </source>
</evidence>
<dbReference type="OrthoDB" id="9632909at2759"/>
<name>A0A1U8CD71_MESAU</name>
<dbReference type="Proteomes" id="UP000886700">
    <property type="component" value="Unplaced"/>
</dbReference>
<protein>
    <submittedName>
        <fullName evidence="5">Endomucin isoform X1</fullName>
    </submittedName>
</protein>
<feature type="region of interest" description="Disordered" evidence="1">
    <location>
        <begin position="116"/>
        <end position="140"/>
    </location>
</feature>
<feature type="region of interest" description="Disordered" evidence="1">
    <location>
        <begin position="222"/>
        <end position="242"/>
    </location>
</feature>
<keyword evidence="2" id="KW-0472">Membrane</keyword>
<dbReference type="PANTHER" id="PTHR15869:SF0">
    <property type="entry name" value="ENDOMUCIN"/>
    <property type="match status" value="1"/>
</dbReference>
<feature type="chain" id="PRO_5010550250" evidence="3">
    <location>
        <begin position="21"/>
        <end position="262"/>
    </location>
</feature>
<evidence type="ECO:0000313" key="4">
    <source>
        <dbReference type="Proteomes" id="UP000886700"/>
    </source>
</evidence>
<feature type="compositionally biased region" description="Low complexity" evidence="1">
    <location>
        <begin position="37"/>
        <end position="47"/>
    </location>
</feature>
<dbReference type="InterPro" id="IPR010740">
    <property type="entry name" value="Endomucin"/>
</dbReference>
<dbReference type="RefSeq" id="XP_012977351.1">
    <property type="nucleotide sequence ID" value="XM_013121897.3"/>
</dbReference>
<keyword evidence="2" id="KW-1133">Transmembrane helix</keyword>
<reference evidence="5" key="1">
    <citation type="submission" date="2025-08" db="UniProtKB">
        <authorList>
            <consortium name="RefSeq"/>
        </authorList>
    </citation>
    <scope>IDENTIFICATION</scope>
    <source>
        <tissue evidence="5">Liver</tissue>
    </source>
</reference>